<evidence type="ECO:0008006" key="3">
    <source>
        <dbReference type="Google" id="ProtNLM"/>
    </source>
</evidence>
<organism evidence="1 2">
    <name type="scientific">Dorea longicatena</name>
    <dbReference type="NCBI Taxonomy" id="88431"/>
    <lineage>
        <taxon>Bacteria</taxon>
        <taxon>Bacillati</taxon>
        <taxon>Bacillota</taxon>
        <taxon>Clostridia</taxon>
        <taxon>Lachnospirales</taxon>
        <taxon>Lachnospiraceae</taxon>
        <taxon>Dorea</taxon>
    </lineage>
</organism>
<evidence type="ECO:0000313" key="1">
    <source>
        <dbReference type="EMBL" id="CUN26533.1"/>
    </source>
</evidence>
<dbReference type="EMBL" id="CYXO01000028">
    <property type="protein sequence ID" value="CUN26533.1"/>
    <property type="molecule type" value="Genomic_DNA"/>
</dbReference>
<dbReference type="Proteomes" id="UP000095597">
    <property type="component" value="Unassembled WGS sequence"/>
</dbReference>
<dbReference type="RefSeq" id="WP_055215425.1">
    <property type="nucleotide sequence ID" value="NZ_CYXO01000028.1"/>
</dbReference>
<name>A0A173VH90_9FIRM</name>
<reference evidence="1 2" key="1">
    <citation type="submission" date="2015-09" db="EMBL/GenBank/DDBJ databases">
        <authorList>
            <consortium name="Pathogen Informatics"/>
        </authorList>
    </citation>
    <scope>NUCLEOTIDE SEQUENCE [LARGE SCALE GENOMIC DNA]</scope>
    <source>
        <strain evidence="1 2">2789STDY5834961</strain>
    </source>
</reference>
<accession>A0A173VH90</accession>
<dbReference type="AlphaFoldDB" id="A0A173VH90"/>
<dbReference type="OrthoDB" id="1958058at2"/>
<proteinExistence type="predicted"/>
<protein>
    <recommendedName>
        <fullName evidence="3">Prophage tail endopeptidase domain-containing protein</fullName>
    </recommendedName>
</protein>
<sequence length="333" mass="37469">MVILATRSREIGTNPLLDANCTFDANKDREFSIKIARCNWTEEMIFGNLVYVPDTEFGGIIEDVLTDTTLDYVELKGYTWRGRMAMKAIEPPAGSDYRVVSGELNAILKKMIEPEFGGLYVVPGTDTGVTVSNYQFDRYCTLLEGITKMLKSVGYRLSIRHKREKGIPGYVLIEAVPVVDHSDEIELSKDCGLNYTMEDKRNGVNHLIVTGKGELQNRNVFHLYVWPDGSFKKTQYYKGLDEIAQVYENTSTETDELESQSTKKLQDLCSKKTFGMDIAKLGIDVGIGDIVGGRDYLTGMYSSKPIENIIYSITNRIESKEYELEGENDNGDS</sequence>
<gene>
    <name evidence="1" type="ORF">ERS852573_03008</name>
</gene>
<evidence type="ECO:0000313" key="2">
    <source>
        <dbReference type="Proteomes" id="UP000095597"/>
    </source>
</evidence>